<dbReference type="SUPFAM" id="SSF56935">
    <property type="entry name" value="Porins"/>
    <property type="match status" value="1"/>
</dbReference>
<organism evidence="2 3">
    <name type="scientific">Candidatus Thermokryptus mobilis</name>
    <dbReference type="NCBI Taxonomy" id="1643428"/>
    <lineage>
        <taxon>Bacteria</taxon>
        <taxon>Pseudomonadati</taxon>
        <taxon>Candidatus Kryptoniota</taxon>
        <taxon>Candidatus Thermokryptus</taxon>
    </lineage>
</organism>
<dbReference type="NCBIfam" id="NF033711">
    <property type="entry name" value="T9SS_PorQ"/>
    <property type="match status" value="1"/>
</dbReference>
<dbReference type="AlphaFoldDB" id="A0A0S4MZ47"/>
<feature type="signal peptide" evidence="1">
    <location>
        <begin position="1"/>
        <end position="17"/>
    </location>
</feature>
<dbReference type="RefSeq" id="WP_140944693.1">
    <property type="nucleotide sequence ID" value="NZ_FAOO01000005.1"/>
</dbReference>
<evidence type="ECO:0000256" key="1">
    <source>
        <dbReference type="SAM" id="SignalP"/>
    </source>
</evidence>
<dbReference type="Gene3D" id="2.40.160.60">
    <property type="entry name" value="Outer membrane protein transport protein (OMPP1/FadL/TodX)"/>
    <property type="match status" value="1"/>
</dbReference>
<reference evidence="3" key="1">
    <citation type="submission" date="2015-11" db="EMBL/GenBank/DDBJ databases">
        <authorList>
            <person name="Varghese N."/>
        </authorList>
    </citation>
    <scope>NUCLEOTIDE SEQUENCE [LARGE SCALE GENOMIC DNA]</scope>
</reference>
<evidence type="ECO:0000313" key="2">
    <source>
        <dbReference type="EMBL" id="CUU04208.1"/>
    </source>
</evidence>
<sequence>MKKVLFLTMLTFSIAMAGGKSTYEFLRLDISPRASALGGNFIAMLDDPTLLFYNPAGLSSLSSDYASIGLFKHLLDINLGYGVYTFKSKYFGDLGIGAIYINYGNFTQTDRYGNQLGNFSAGELAIIGGFAGEYGNLKYGANLKLIYSSIAGVRSTAIGFDLGLMYLIEGQNLNFALTLNNFGTQLNRYLTLKENLPFEIRFAVSKKLEHLPLRLNLGLNKLNETTLKITDKIKNFTLGGEFNISENLDVRIGFNNEKRQEMKITPTLDLTGFSFGVGLKIQKYKFDYSLVSLGKIGSLHQIGLTIKI</sequence>
<dbReference type="Proteomes" id="UP000320623">
    <property type="component" value="Unassembled WGS sequence"/>
</dbReference>
<feature type="chain" id="PRO_5006624667" evidence="1">
    <location>
        <begin position="18"/>
        <end position="308"/>
    </location>
</feature>
<name>A0A0S4MZ47_9BACT</name>
<dbReference type="NCBIfam" id="NF033709">
    <property type="entry name" value="PorV_fam"/>
    <property type="match status" value="1"/>
</dbReference>
<dbReference type="OrthoDB" id="9809953at2"/>
<dbReference type="EMBL" id="FAOO01000005">
    <property type="protein sequence ID" value="CUU04208.1"/>
    <property type="molecule type" value="Genomic_DNA"/>
</dbReference>
<evidence type="ECO:0000313" key="3">
    <source>
        <dbReference type="Proteomes" id="UP000320623"/>
    </source>
</evidence>
<keyword evidence="1" id="KW-0732">Signal</keyword>
<proteinExistence type="predicted"/>
<protein>
    <submittedName>
        <fullName evidence="2">Uncharacterized protein</fullName>
    </submittedName>
</protein>
<gene>
    <name evidence="2" type="ORF">JGI1_00927</name>
</gene>
<accession>A0A0S4MZ47</accession>
<dbReference type="STRING" id="1643428.GCA_001442855_00904"/>
<keyword evidence="3" id="KW-1185">Reference proteome</keyword>